<keyword evidence="2" id="KW-1185">Reference proteome</keyword>
<evidence type="ECO:0000313" key="1">
    <source>
        <dbReference type="EMBL" id="KAL3273759.1"/>
    </source>
</evidence>
<comment type="caution">
    <text evidence="1">The sequence shown here is derived from an EMBL/GenBank/DDBJ whole genome shotgun (WGS) entry which is preliminary data.</text>
</comment>
<dbReference type="EMBL" id="JABFTP020000062">
    <property type="protein sequence ID" value="KAL3273759.1"/>
    <property type="molecule type" value="Genomic_DNA"/>
</dbReference>
<dbReference type="Proteomes" id="UP001516400">
    <property type="component" value="Unassembled WGS sequence"/>
</dbReference>
<dbReference type="AlphaFoldDB" id="A0ABD2N5E1"/>
<sequence length="90" mass="10879">MQRWKQHFFDWHKWNFNDVFSTQSEPMSHRPASIGILVAGIVVSHKHIKHMFFVYPVCIPLKRVITFKSAQIFQRWSSYFTKSRIFFNDS</sequence>
<accession>A0ABD2N5E1</accession>
<proteinExistence type="predicted"/>
<evidence type="ECO:0008006" key="3">
    <source>
        <dbReference type="Google" id="ProtNLM"/>
    </source>
</evidence>
<gene>
    <name evidence="1" type="ORF">HHI36_015186</name>
</gene>
<name>A0ABD2N5E1_9CUCU</name>
<protein>
    <recommendedName>
        <fullName evidence="3">Maturase K</fullName>
    </recommendedName>
</protein>
<reference evidence="1 2" key="1">
    <citation type="journal article" date="2021" name="BMC Biol.">
        <title>Horizontally acquired antibacterial genes associated with adaptive radiation of ladybird beetles.</title>
        <authorList>
            <person name="Li H.S."/>
            <person name="Tang X.F."/>
            <person name="Huang Y.H."/>
            <person name="Xu Z.Y."/>
            <person name="Chen M.L."/>
            <person name="Du X.Y."/>
            <person name="Qiu B.Y."/>
            <person name="Chen P.T."/>
            <person name="Zhang W."/>
            <person name="Slipinski A."/>
            <person name="Escalona H.E."/>
            <person name="Waterhouse R.M."/>
            <person name="Zwick A."/>
            <person name="Pang H."/>
        </authorList>
    </citation>
    <scope>NUCLEOTIDE SEQUENCE [LARGE SCALE GENOMIC DNA]</scope>
    <source>
        <strain evidence="1">SYSU2018</strain>
    </source>
</reference>
<evidence type="ECO:0000313" key="2">
    <source>
        <dbReference type="Proteomes" id="UP001516400"/>
    </source>
</evidence>
<organism evidence="1 2">
    <name type="scientific">Cryptolaemus montrouzieri</name>
    <dbReference type="NCBI Taxonomy" id="559131"/>
    <lineage>
        <taxon>Eukaryota</taxon>
        <taxon>Metazoa</taxon>
        <taxon>Ecdysozoa</taxon>
        <taxon>Arthropoda</taxon>
        <taxon>Hexapoda</taxon>
        <taxon>Insecta</taxon>
        <taxon>Pterygota</taxon>
        <taxon>Neoptera</taxon>
        <taxon>Endopterygota</taxon>
        <taxon>Coleoptera</taxon>
        <taxon>Polyphaga</taxon>
        <taxon>Cucujiformia</taxon>
        <taxon>Coccinelloidea</taxon>
        <taxon>Coccinellidae</taxon>
        <taxon>Scymninae</taxon>
        <taxon>Scymnini</taxon>
        <taxon>Cryptolaemus</taxon>
    </lineage>
</organism>